<evidence type="ECO:0000313" key="1">
    <source>
        <dbReference type="EMBL" id="KAK1305945.1"/>
    </source>
</evidence>
<protein>
    <submittedName>
        <fullName evidence="1">Uncharacterized protein</fullName>
    </submittedName>
</protein>
<organism evidence="1 2">
    <name type="scientific">Acorus calamus</name>
    <name type="common">Sweet flag</name>
    <dbReference type="NCBI Taxonomy" id="4465"/>
    <lineage>
        <taxon>Eukaryota</taxon>
        <taxon>Viridiplantae</taxon>
        <taxon>Streptophyta</taxon>
        <taxon>Embryophyta</taxon>
        <taxon>Tracheophyta</taxon>
        <taxon>Spermatophyta</taxon>
        <taxon>Magnoliopsida</taxon>
        <taxon>Liliopsida</taxon>
        <taxon>Acoraceae</taxon>
        <taxon>Acorus</taxon>
    </lineage>
</organism>
<gene>
    <name evidence="1" type="ORF">QJS10_CPA10g01730</name>
</gene>
<dbReference type="Proteomes" id="UP001180020">
    <property type="component" value="Unassembled WGS sequence"/>
</dbReference>
<name>A0AAV9DXM6_ACOCL</name>
<dbReference type="AlphaFoldDB" id="A0AAV9DXM6"/>
<proteinExistence type="predicted"/>
<reference evidence="1" key="2">
    <citation type="submission" date="2023-06" db="EMBL/GenBank/DDBJ databases">
        <authorList>
            <person name="Ma L."/>
            <person name="Liu K.-W."/>
            <person name="Li Z."/>
            <person name="Hsiao Y.-Y."/>
            <person name="Qi Y."/>
            <person name="Fu T."/>
            <person name="Tang G."/>
            <person name="Zhang D."/>
            <person name="Sun W.-H."/>
            <person name="Liu D.-K."/>
            <person name="Li Y."/>
            <person name="Chen G.-Z."/>
            <person name="Liu X.-D."/>
            <person name="Liao X.-Y."/>
            <person name="Jiang Y.-T."/>
            <person name="Yu X."/>
            <person name="Hao Y."/>
            <person name="Huang J."/>
            <person name="Zhao X.-W."/>
            <person name="Ke S."/>
            <person name="Chen Y.-Y."/>
            <person name="Wu W.-L."/>
            <person name="Hsu J.-L."/>
            <person name="Lin Y.-F."/>
            <person name="Huang M.-D."/>
            <person name="Li C.-Y."/>
            <person name="Huang L."/>
            <person name="Wang Z.-W."/>
            <person name="Zhao X."/>
            <person name="Zhong W.-Y."/>
            <person name="Peng D.-H."/>
            <person name="Ahmad S."/>
            <person name="Lan S."/>
            <person name="Zhang J.-S."/>
            <person name="Tsai W.-C."/>
            <person name="Van De Peer Y."/>
            <person name="Liu Z.-J."/>
        </authorList>
    </citation>
    <scope>NUCLEOTIDE SEQUENCE</scope>
    <source>
        <strain evidence="1">CP</strain>
        <tissue evidence="1">Leaves</tissue>
    </source>
</reference>
<accession>A0AAV9DXM6</accession>
<keyword evidence="2" id="KW-1185">Reference proteome</keyword>
<reference evidence="1" key="1">
    <citation type="journal article" date="2023" name="Nat. Commun.">
        <title>Diploid and tetraploid genomes of Acorus and the evolution of monocots.</title>
        <authorList>
            <person name="Ma L."/>
            <person name="Liu K.W."/>
            <person name="Li Z."/>
            <person name="Hsiao Y.Y."/>
            <person name="Qi Y."/>
            <person name="Fu T."/>
            <person name="Tang G.D."/>
            <person name="Zhang D."/>
            <person name="Sun W.H."/>
            <person name="Liu D.K."/>
            <person name="Li Y."/>
            <person name="Chen G.Z."/>
            <person name="Liu X.D."/>
            <person name="Liao X.Y."/>
            <person name="Jiang Y.T."/>
            <person name="Yu X."/>
            <person name="Hao Y."/>
            <person name="Huang J."/>
            <person name="Zhao X.W."/>
            <person name="Ke S."/>
            <person name="Chen Y.Y."/>
            <person name="Wu W.L."/>
            <person name="Hsu J.L."/>
            <person name="Lin Y.F."/>
            <person name="Huang M.D."/>
            <person name="Li C.Y."/>
            <person name="Huang L."/>
            <person name="Wang Z.W."/>
            <person name="Zhao X."/>
            <person name="Zhong W.Y."/>
            <person name="Peng D.H."/>
            <person name="Ahmad S."/>
            <person name="Lan S."/>
            <person name="Zhang J.S."/>
            <person name="Tsai W.C."/>
            <person name="Van de Peer Y."/>
            <person name="Liu Z.J."/>
        </authorList>
    </citation>
    <scope>NUCLEOTIDE SEQUENCE</scope>
    <source>
        <strain evidence="1">CP</strain>
    </source>
</reference>
<dbReference type="EMBL" id="JAUJYO010000010">
    <property type="protein sequence ID" value="KAK1305945.1"/>
    <property type="molecule type" value="Genomic_DNA"/>
</dbReference>
<evidence type="ECO:0000313" key="2">
    <source>
        <dbReference type="Proteomes" id="UP001180020"/>
    </source>
</evidence>
<sequence length="111" mass="13162">MSTIKGQFFENLEGDPDFTERMEKYNKYQHDYVRWLKANAVRCEIVTFDFLHKVTQTEDLLAQEKFDFLLGTPKKLDRKKVKLPFLTNKQNIIKTPNVQNSHCEFQMTALS</sequence>
<comment type="caution">
    <text evidence="1">The sequence shown here is derived from an EMBL/GenBank/DDBJ whole genome shotgun (WGS) entry which is preliminary data.</text>
</comment>